<evidence type="ECO:0000313" key="1">
    <source>
        <dbReference type="EMBL" id="KAJ7404979.1"/>
    </source>
</evidence>
<keyword evidence="2" id="KW-1185">Reference proteome</keyword>
<organism evidence="1 2">
    <name type="scientific">Willisornis vidua</name>
    <name type="common">Xingu scale-backed antbird</name>
    <dbReference type="NCBI Taxonomy" id="1566151"/>
    <lineage>
        <taxon>Eukaryota</taxon>
        <taxon>Metazoa</taxon>
        <taxon>Chordata</taxon>
        <taxon>Craniata</taxon>
        <taxon>Vertebrata</taxon>
        <taxon>Euteleostomi</taxon>
        <taxon>Archelosauria</taxon>
        <taxon>Archosauria</taxon>
        <taxon>Dinosauria</taxon>
        <taxon>Saurischia</taxon>
        <taxon>Theropoda</taxon>
        <taxon>Coelurosauria</taxon>
        <taxon>Aves</taxon>
        <taxon>Neognathae</taxon>
        <taxon>Neoaves</taxon>
        <taxon>Telluraves</taxon>
        <taxon>Australaves</taxon>
        <taxon>Passeriformes</taxon>
        <taxon>Thamnophilidae</taxon>
        <taxon>Willisornis</taxon>
    </lineage>
</organism>
<sequence length="85" mass="9710">MFRMSPQVPQNPATWGSLWTSQVGVNSIKAMLMRTQLRWAGHVSRMGDHHLQKIVLYGELAAGCCKRGAPKRRYKDSLKLYLSHQ</sequence>
<comment type="caution">
    <text evidence="1">The sequence shown here is derived from an EMBL/GenBank/DDBJ whole genome shotgun (WGS) entry which is preliminary data.</text>
</comment>
<accession>A0ABQ9CSD0</accession>
<protein>
    <submittedName>
        <fullName evidence="1">Uncharacterized protein</fullName>
    </submittedName>
</protein>
<reference evidence="1" key="1">
    <citation type="submission" date="2019-10" db="EMBL/GenBank/DDBJ databases">
        <authorList>
            <person name="Soares A.E.R."/>
            <person name="Aleixo A."/>
            <person name="Schneider P."/>
            <person name="Miyaki C.Y."/>
            <person name="Schneider M.P."/>
            <person name="Mello C."/>
            <person name="Vasconcelos A.T.R."/>
        </authorList>
    </citation>
    <scope>NUCLEOTIDE SEQUENCE</scope>
    <source>
        <tissue evidence="1">Muscle</tissue>
    </source>
</reference>
<gene>
    <name evidence="1" type="ORF">WISP_142319</name>
</gene>
<dbReference type="Proteomes" id="UP001145742">
    <property type="component" value="Unassembled WGS sequence"/>
</dbReference>
<evidence type="ECO:0000313" key="2">
    <source>
        <dbReference type="Proteomes" id="UP001145742"/>
    </source>
</evidence>
<name>A0ABQ9CSD0_9PASS</name>
<dbReference type="EMBL" id="WHWB01034736">
    <property type="protein sequence ID" value="KAJ7404979.1"/>
    <property type="molecule type" value="Genomic_DNA"/>
</dbReference>
<proteinExistence type="predicted"/>